<evidence type="ECO:0000313" key="1">
    <source>
        <dbReference type="EMBL" id="QBO34997.1"/>
    </source>
</evidence>
<dbReference type="Proteomes" id="UP000292886">
    <property type="component" value="Chromosome"/>
</dbReference>
<dbReference type="RefSeq" id="WP_133362077.1">
    <property type="nucleotide sequence ID" value="NZ_CP037940.1"/>
</dbReference>
<dbReference type="KEGG" id="wei:EQG49_00310"/>
<dbReference type="EMBL" id="CP037940">
    <property type="protein sequence ID" value="QBO34997.1"/>
    <property type="molecule type" value="Genomic_DNA"/>
</dbReference>
<name>A0A4P6YQV8_9LACO</name>
<organism evidence="1 2">
    <name type="scientific">Periweissella cryptocerci</name>
    <dbReference type="NCBI Taxonomy" id="2506420"/>
    <lineage>
        <taxon>Bacteria</taxon>
        <taxon>Bacillati</taxon>
        <taxon>Bacillota</taxon>
        <taxon>Bacilli</taxon>
        <taxon>Lactobacillales</taxon>
        <taxon>Lactobacillaceae</taxon>
        <taxon>Periweissella</taxon>
    </lineage>
</organism>
<evidence type="ECO:0000313" key="2">
    <source>
        <dbReference type="Proteomes" id="UP000292886"/>
    </source>
</evidence>
<dbReference type="AlphaFoldDB" id="A0A4P6YQV8"/>
<protein>
    <submittedName>
        <fullName evidence="1">Uncharacterized protein</fullName>
    </submittedName>
</protein>
<gene>
    <name evidence="1" type="ORF">EQG49_00310</name>
</gene>
<reference evidence="2" key="1">
    <citation type="submission" date="2019-03" db="EMBL/GenBank/DDBJ databases">
        <title>Weissella sp. 26KH-42 Genome sequencing.</title>
        <authorList>
            <person name="Heo J."/>
            <person name="Kim S.-J."/>
            <person name="Kim J.-S."/>
            <person name="Hong S.-B."/>
            <person name="Kwon S.-W."/>
        </authorList>
    </citation>
    <scope>NUCLEOTIDE SEQUENCE [LARGE SCALE GENOMIC DNA]</scope>
    <source>
        <strain evidence="2">26KH-42</strain>
    </source>
</reference>
<accession>A0A4P6YQV8</accession>
<keyword evidence="2" id="KW-1185">Reference proteome</keyword>
<proteinExistence type="predicted"/>
<sequence>MDNRISMLLRVAELNPNFYINDVDEDIVFTQVSEIFDGNFERVSQLRLLSALKKIGLTSPEIEKITGLSPATQGRRLSQSGLTDDTLFTIFNWGK</sequence>